<dbReference type="GO" id="GO:1990380">
    <property type="term" value="F:K48-linked deubiquitinase activity"/>
    <property type="evidence" value="ECO:0007669"/>
    <property type="project" value="InterPro"/>
</dbReference>
<dbReference type="InterPro" id="IPR025257">
    <property type="entry name" value="MINDY-3/4_CD"/>
</dbReference>
<keyword evidence="4" id="KW-0645">Protease</keyword>
<dbReference type="EC" id="3.4.19.12" evidence="3"/>
<evidence type="ECO:0000313" key="13">
    <source>
        <dbReference type="EMBL" id="TPX44210.1"/>
    </source>
</evidence>
<feature type="region of interest" description="Disordered" evidence="11">
    <location>
        <begin position="1"/>
        <end position="35"/>
    </location>
</feature>
<comment type="catalytic activity">
    <reaction evidence="1">
        <text>Thiol-dependent hydrolysis of ester, thioester, amide, peptide and isopeptide bonds formed by the C-terminal Gly of ubiquitin (a 76-residue protein attached to proteins as an intracellular targeting signal).</text>
        <dbReference type="EC" id="3.4.19.12"/>
    </reaction>
</comment>
<evidence type="ECO:0000256" key="11">
    <source>
        <dbReference type="SAM" id="MobiDB-lite"/>
    </source>
</evidence>
<dbReference type="SMART" id="SM01174">
    <property type="entry name" value="DUF4205"/>
    <property type="match status" value="1"/>
</dbReference>
<keyword evidence="7" id="KW-0788">Thiol protease</keyword>
<comment type="caution">
    <text evidence="13">The sequence shown here is derived from an EMBL/GenBank/DDBJ whole genome shotgun (WGS) entry which is preliminary data.</text>
</comment>
<proteinExistence type="inferred from homology"/>
<gene>
    <name evidence="13" type="ORF">SeMB42_g04406</name>
</gene>
<feature type="domain" description="Deubiquitinating enzyme MINDY-3/4 conserved" evidence="12">
    <location>
        <begin position="345"/>
        <end position="668"/>
    </location>
</feature>
<dbReference type="InterPro" id="IPR059022">
    <property type="entry name" value="MINDY4_N"/>
</dbReference>
<keyword evidence="5" id="KW-0833">Ubl conjugation pathway</keyword>
<evidence type="ECO:0000256" key="2">
    <source>
        <dbReference type="ARBA" id="ARBA00011074"/>
    </source>
</evidence>
<evidence type="ECO:0000256" key="10">
    <source>
        <dbReference type="ARBA" id="ARBA00041360"/>
    </source>
</evidence>
<evidence type="ECO:0000313" key="14">
    <source>
        <dbReference type="Proteomes" id="UP000317494"/>
    </source>
</evidence>
<feature type="non-terminal residue" evidence="13">
    <location>
        <position position="798"/>
    </location>
</feature>
<feature type="compositionally biased region" description="Polar residues" evidence="11">
    <location>
        <begin position="164"/>
        <end position="174"/>
    </location>
</feature>
<evidence type="ECO:0000256" key="5">
    <source>
        <dbReference type="ARBA" id="ARBA00022786"/>
    </source>
</evidence>
<evidence type="ECO:0000256" key="6">
    <source>
        <dbReference type="ARBA" id="ARBA00022801"/>
    </source>
</evidence>
<dbReference type="VEuPathDB" id="FungiDB:SeMB42_g04406"/>
<feature type="compositionally biased region" description="Polar residues" evidence="11">
    <location>
        <begin position="211"/>
        <end position="233"/>
    </location>
</feature>
<dbReference type="PANTHER" id="PTHR12473:SF8">
    <property type="entry name" value="UBIQUITIN CARBOXYL-TERMINAL HYDROLASE MINDY-4-RELATED"/>
    <property type="match status" value="1"/>
</dbReference>
<dbReference type="AlphaFoldDB" id="A0A507CZ70"/>
<evidence type="ECO:0000256" key="8">
    <source>
        <dbReference type="ARBA" id="ARBA00037630"/>
    </source>
</evidence>
<dbReference type="EMBL" id="QEAN01000177">
    <property type="protein sequence ID" value="TPX44210.1"/>
    <property type="molecule type" value="Genomic_DNA"/>
</dbReference>
<feature type="compositionally biased region" description="Polar residues" evidence="11">
    <location>
        <begin position="7"/>
        <end position="16"/>
    </location>
</feature>
<dbReference type="InterPro" id="IPR039785">
    <property type="entry name" value="MINY3/4"/>
</dbReference>
<evidence type="ECO:0000256" key="9">
    <source>
        <dbReference type="ARBA" id="ARBA00039781"/>
    </source>
</evidence>
<dbReference type="GO" id="GO:0004843">
    <property type="term" value="F:cysteine-type deubiquitinase activity"/>
    <property type="evidence" value="ECO:0007669"/>
    <property type="project" value="UniProtKB-EC"/>
</dbReference>
<evidence type="ECO:0000256" key="7">
    <source>
        <dbReference type="ARBA" id="ARBA00022807"/>
    </source>
</evidence>
<keyword evidence="14" id="KW-1185">Reference proteome</keyword>
<comment type="function">
    <text evidence="8">Probable hydrolase that can remove 'Lys-48'-linked conjugated ubiquitin from proteins.</text>
</comment>
<dbReference type="GO" id="GO:0006508">
    <property type="term" value="P:proteolysis"/>
    <property type="evidence" value="ECO:0007669"/>
    <property type="project" value="UniProtKB-KW"/>
</dbReference>
<dbReference type="PANTHER" id="PTHR12473">
    <property type="entry name" value="UBIQUITIN CARBOXYL-TERMINAL HYDROLASE MINDY-4-RELATED"/>
    <property type="match status" value="1"/>
</dbReference>
<protein>
    <recommendedName>
        <fullName evidence="9">Probable ubiquitin carboxyl-terminal hydrolase MINDY-4</fullName>
        <ecNumber evidence="3">3.4.19.12</ecNumber>
    </recommendedName>
    <alternativeName>
        <fullName evidence="10">Probable deubiquitinating enzyme MINDY-4</fullName>
    </alternativeName>
</protein>
<evidence type="ECO:0000256" key="4">
    <source>
        <dbReference type="ARBA" id="ARBA00022670"/>
    </source>
</evidence>
<keyword evidence="6" id="KW-0378">Hydrolase</keyword>
<dbReference type="Proteomes" id="UP000317494">
    <property type="component" value="Unassembled WGS sequence"/>
</dbReference>
<name>A0A507CZ70_9FUNG</name>
<evidence type="ECO:0000259" key="12">
    <source>
        <dbReference type="SMART" id="SM01174"/>
    </source>
</evidence>
<evidence type="ECO:0000256" key="3">
    <source>
        <dbReference type="ARBA" id="ARBA00012759"/>
    </source>
</evidence>
<feature type="region of interest" description="Disordered" evidence="11">
    <location>
        <begin position="113"/>
        <end position="141"/>
    </location>
</feature>
<dbReference type="Pfam" id="PF26038">
    <property type="entry name" value="Dimer_MINDY4_N"/>
    <property type="match status" value="1"/>
</dbReference>
<feature type="compositionally biased region" description="Polar residues" evidence="11">
    <location>
        <begin position="183"/>
        <end position="193"/>
    </location>
</feature>
<reference evidence="13 14" key="1">
    <citation type="journal article" date="2019" name="Sci. Rep.">
        <title>Comparative genomics of chytrid fungi reveal insights into the obligate biotrophic and pathogenic lifestyle of Synchytrium endobioticum.</title>
        <authorList>
            <person name="van de Vossenberg B.T.L.H."/>
            <person name="Warris S."/>
            <person name="Nguyen H.D.T."/>
            <person name="van Gent-Pelzer M.P.E."/>
            <person name="Joly D.L."/>
            <person name="van de Geest H.C."/>
            <person name="Bonants P.J.M."/>
            <person name="Smith D.S."/>
            <person name="Levesque C.A."/>
            <person name="van der Lee T.A.J."/>
        </authorList>
    </citation>
    <scope>NUCLEOTIDE SEQUENCE [LARGE SCALE GENOMIC DNA]</scope>
    <source>
        <strain evidence="13 14">MB42</strain>
    </source>
</reference>
<evidence type="ECO:0000256" key="1">
    <source>
        <dbReference type="ARBA" id="ARBA00000707"/>
    </source>
</evidence>
<dbReference type="Pfam" id="PF13898">
    <property type="entry name" value="MINDY-3_4_CD"/>
    <property type="match status" value="1"/>
</dbReference>
<comment type="similarity">
    <text evidence="2">Belongs to the MINDY deubiquitinase family. FAM188 subfamily.</text>
</comment>
<accession>A0A507CZ70</accession>
<feature type="region of interest" description="Disordered" evidence="11">
    <location>
        <begin position="157"/>
        <end position="252"/>
    </location>
</feature>
<dbReference type="GO" id="GO:0071108">
    <property type="term" value="P:protein K48-linked deubiquitination"/>
    <property type="evidence" value="ECO:0007669"/>
    <property type="project" value="InterPro"/>
</dbReference>
<sequence>MMREIRPTTSSGSRPISANGHHRQHQPPDHGIDTTNGVPIQIVAASLIREYLAALGYRDTLDAFFIDCPHRQSLITSKTEIAKLLKIFKAAKSNRANGNTMKSLLEVLIDSTLNPPPQTPNTTTNESISMLGNATKDLDDPQFKTDYEARTTALTAPGGYLGTFTKSNPRSTNDPGRPFAPSTEPTSPISSKHSPPPRPATARHKIARASSLKSRPTTAPTVSSCKNPQQTPISHPWYKPPINASETSSSDDESFKVHNLSTRVLSGLPIQAVRSSRPADINQSRIIEDVLLDFIDPEESPLPVLQTIQPPINLHMKSPSHWQNVDCKMASKGMPISIYEIQKLRAIVFPGDGSSRPVVGDEWKGKGFSFWDSYKTVSYGLVQLKGGPCGLLAAVQAFVVKHLAFGDGAATRNGRLRPTSAQCRTALVSALSEMIWQATKKKTGEKKAIVTLLPNGSSAETSRLLGPCAPDGITERLELHEFGSEVAVWEFIDQNLSLFTGNGPNRYGILLFLYSVVMSRGPSVIASEMDEPDCRMIGKYGYCTQEMVNLLILGEAVSNVFDGQVNLDQKILRGVSTSTQIGYLSLFEHYDSLKVGAHYKNPTLPIFIICSESHYTVLFSTDRHALDRASRKMPIDLFYYDMLAGLHEETRLTITFGGGNTDIVVSGDSDVFCYKNVKTMVRPTRHRGQYIFNVLDKSLALRKMRLNGDDLVVLAVVLGNDYESNIPGKAIVTNVNIFQKIEEKGDLSKEAILMKYLRLCLSDRNFDVAKGVFFNFDEGKVLDPLDRSKELEIRRRVL</sequence>
<organism evidence="13 14">
    <name type="scientific">Synchytrium endobioticum</name>
    <dbReference type="NCBI Taxonomy" id="286115"/>
    <lineage>
        <taxon>Eukaryota</taxon>
        <taxon>Fungi</taxon>
        <taxon>Fungi incertae sedis</taxon>
        <taxon>Chytridiomycota</taxon>
        <taxon>Chytridiomycota incertae sedis</taxon>
        <taxon>Chytridiomycetes</taxon>
        <taxon>Synchytriales</taxon>
        <taxon>Synchytriaceae</taxon>
        <taxon>Synchytrium</taxon>
    </lineage>
</organism>